<name>A0AAD2D9P9_EUPCR</name>
<protein>
    <submittedName>
        <fullName evidence="1">Uncharacterized protein</fullName>
    </submittedName>
</protein>
<comment type="caution">
    <text evidence="1">The sequence shown here is derived from an EMBL/GenBank/DDBJ whole genome shotgun (WGS) entry which is preliminary data.</text>
</comment>
<reference evidence="1" key="1">
    <citation type="submission" date="2023-07" db="EMBL/GenBank/DDBJ databases">
        <authorList>
            <consortium name="AG Swart"/>
            <person name="Singh M."/>
            <person name="Singh A."/>
            <person name="Seah K."/>
            <person name="Emmerich C."/>
        </authorList>
    </citation>
    <scope>NUCLEOTIDE SEQUENCE</scope>
    <source>
        <strain evidence="1">DP1</strain>
    </source>
</reference>
<sequence>MMPNNIHDHTCHCFKPLRYNKEMNLARPTNCEGSAHLGVASKHFSERFLKIELSKPLNPC</sequence>
<dbReference type="EMBL" id="CAMPGE010027052">
    <property type="protein sequence ID" value="CAI2384711.1"/>
    <property type="molecule type" value="Genomic_DNA"/>
</dbReference>
<evidence type="ECO:0000313" key="1">
    <source>
        <dbReference type="EMBL" id="CAI2384711.1"/>
    </source>
</evidence>
<dbReference type="Proteomes" id="UP001295684">
    <property type="component" value="Unassembled WGS sequence"/>
</dbReference>
<gene>
    <name evidence="1" type="ORF">ECRASSUSDP1_LOCUS26245</name>
</gene>
<evidence type="ECO:0000313" key="2">
    <source>
        <dbReference type="Proteomes" id="UP001295684"/>
    </source>
</evidence>
<keyword evidence="2" id="KW-1185">Reference proteome</keyword>
<proteinExistence type="predicted"/>
<accession>A0AAD2D9P9</accession>
<dbReference type="AlphaFoldDB" id="A0AAD2D9P9"/>
<organism evidence="1 2">
    <name type="scientific">Euplotes crassus</name>
    <dbReference type="NCBI Taxonomy" id="5936"/>
    <lineage>
        <taxon>Eukaryota</taxon>
        <taxon>Sar</taxon>
        <taxon>Alveolata</taxon>
        <taxon>Ciliophora</taxon>
        <taxon>Intramacronucleata</taxon>
        <taxon>Spirotrichea</taxon>
        <taxon>Hypotrichia</taxon>
        <taxon>Euplotida</taxon>
        <taxon>Euplotidae</taxon>
        <taxon>Moneuplotes</taxon>
    </lineage>
</organism>